<reference evidence="1" key="1">
    <citation type="submission" date="2014-11" db="EMBL/GenBank/DDBJ databases">
        <authorList>
            <person name="Amaro Gonzalez C."/>
        </authorList>
    </citation>
    <scope>NUCLEOTIDE SEQUENCE</scope>
</reference>
<sequence length="50" mass="5746">MLKSKYVLSFSIMAQCIPLQRARKKQSLNMSKKPSDKLAYLFRKYSSSGS</sequence>
<proteinExistence type="predicted"/>
<evidence type="ECO:0000313" key="1">
    <source>
        <dbReference type="EMBL" id="JAH24604.1"/>
    </source>
</evidence>
<name>A0A0E9R651_ANGAN</name>
<reference evidence="1" key="2">
    <citation type="journal article" date="2015" name="Fish Shellfish Immunol.">
        <title>Early steps in the European eel (Anguilla anguilla)-Vibrio vulnificus interaction in the gills: Role of the RtxA13 toxin.</title>
        <authorList>
            <person name="Callol A."/>
            <person name="Pajuelo D."/>
            <person name="Ebbesson L."/>
            <person name="Teles M."/>
            <person name="MacKenzie S."/>
            <person name="Amaro C."/>
        </authorList>
    </citation>
    <scope>NUCLEOTIDE SEQUENCE</scope>
</reference>
<organism evidence="1">
    <name type="scientific">Anguilla anguilla</name>
    <name type="common">European freshwater eel</name>
    <name type="synonym">Muraena anguilla</name>
    <dbReference type="NCBI Taxonomy" id="7936"/>
    <lineage>
        <taxon>Eukaryota</taxon>
        <taxon>Metazoa</taxon>
        <taxon>Chordata</taxon>
        <taxon>Craniata</taxon>
        <taxon>Vertebrata</taxon>
        <taxon>Euteleostomi</taxon>
        <taxon>Actinopterygii</taxon>
        <taxon>Neopterygii</taxon>
        <taxon>Teleostei</taxon>
        <taxon>Anguilliformes</taxon>
        <taxon>Anguillidae</taxon>
        <taxon>Anguilla</taxon>
    </lineage>
</organism>
<dbReference type="AlphaFoldDB" id="A0A0E9R651"/>
<dbReference type="EMBL" id="GBXM01083973">
    <property type="protein sequence ID" value="JAH24604.1"/>
    <property type="molecule type" value="Transcribed_RNA"/>
</dbReference>
<accession>A0A0E9R651</accession>
<protein>
    <submittedName>
        <fullName evidence="1">Uncharacterized protein</fullName>
    </submittedName>
</protein>